<dbReference type="Proteomes" id="UP000515154">
    <property type="component" value="Linkage group LG10"/>
</dbReference>
<evidence type="ECO:0000256" key="8">
    <source>
        <dbReference type="ARBA" id="ARBA00023242"/>
    </source>
</evidence>
<reference evidence="12" key="1">
    <citation type="submission" date="2025-08" db="UniProtKB">
        <authorList>
            <consortium name="RefSeq"/>
        </authorList>
    </citation>
    <scope>IDENTIFICATION</scope>
</reference>
<keyword evidence="5" id="KW-0862">Zinc</keyword>
<dbReference type="GO" id="GO:0002682">
    <property type="term" value="P:regulation of immune system process"/>
    <property type="evidence" value="ECO:0007669"/>
    <property type="project" value="TreeGrafter"/>
</dbReference>
<evidence type="ECO:0000256" key="5">
    <source>
        <dbReference type="ARBA" id="ARBA00022833"/>
    </source>
</evidence>
<keyword evidence="7" id="KW-0804">Transcription</keyword>
<dbReference type="GO" id="GO:0001227">
    <property type="term" value="F:DNA-binding transcription repressor activity, RNA polymerase II-specific"/>
    <property type="evidence" value="ECO:0007669"/>
    <property type="project" value="TreeGrafter"/>
</dbReference>
<evidence type="ECO:0000256" key="6">
    <source>
        <dbReference type="ARBA" id="ARBA00023015"/>
    </source>
</evidence>
<evidence type="ECO:0000256" key="2">
    <source>
        <dbReference type="ARBA" id="ARBA00022723"/>
    </source>
</evidence>
<keyword evidence="4 9" id="KW-0863">Zinc-finger</keyword>
<keyword evidence="8" id="KW-0539">Nucleus</keyword>
<sequence length="200" mass="23244">MENELCDNQNKRKSELLRTDFPDENLKEMRKISYHCDICKKSFTQKKKGALTQHKRTHTGVKPYNCNICGSALTKHKHVHTGVKPYHCNICGKMFSGCSNLTIHKRIHTGERPYHCDICGKSFSVTSRLTNHKRIHTGEKPYCCNVCKLYNQECQKITYFIILIEGKWPTVNNLPIDSFDEWKLQTSWSCYILSILAKTQ</sequence>
<dbReference type="FunFam" id="3.30.160.60:FF:000557">
    <property type="entry name" value="zinc finger and SCAN domain-containing protein 29"/>
    <property type="match status" value="1"/>
</dbReference>
<keyword evidence="11" id="KW-1185">Reference proteome</keyword>
<dbReference type="SMART" id="SM00355">
    <property type="entry name" value="ZnF_C2H2"/>
    <property type="match status" value="4"/>
</dbReference>
<dbReference type="SUPFAM" id="SSF57667">
    <property type="entry name" value="beta-beta-alpha zinc fingers"/>
    <property type="match status" value="2"/>
</dbReference>
<dbReference type="GO" id="GO:0008270">
    <property type="term" value="F:zinc ion binding"/>
    <property type="evidence" value="ECO:0007669"/>
    <property type="project" value="UniProtKB-KW"/>
</dbReference>
<dbReference type="FunFam" id="3.30.160.60:FF:000060">
    <property type="entry name" value="zinc finger protein 436"/>
    <property type="match status" value="1"/>
</dbReference>
<dbReference type="PROSITE" id="PS00028">
    <property type="entry name" value="ZINC_FINGER_C2H2_1"/>
    <property type="match status" value="2"/>
</dbReference>
<dbReference type="Pfam" id="PF00096">
    <property type="entry name" value="zf-C2H2"/>
    <property type="match status" value="2"/>
</dbReference>
<feature type="domain" description="C2H2-type" evidence="10">
    <location>
        <begin position="34"/>
        <end position="63"/>
    </location>
</feature>
<evidence type="ECO:0000256" key="9">
    <source>
        <dbReference type="PROSITE-ProRule" id="PRU00042"/>
    </source>
</evidence>
<dbReference type="Gene3D" id="3.30.160.60">
    <property type="entry name" value="Classic Zinc Finger"/>
    <property type="match status" value="4"/>
</dbReference>
<evidence type="ECO:0000256" key="3">
    <source>
        <dbReference type="ARBA" id="ARBA00022737"/>
    </source>
</evidence>
<dbReference type="GO" id="GO:0000978">
    <property type="term" value="F:RNA polymerase II cis-regulatory region sequence-specific DNA binding"/>
    <property type="evidence" value="ECO:0007669"/>
    <property type="project" value="TreeGrafter"/>
</dbReference>
<dbReference type="InterPro" id="IPR036236">
    <property type="entry name" value="Znf_C2H2_sf"/>
</dbReference>
<dbReference type="InterPro" id="IPR013087">
    <property type="entry name" value="Znf_C2H2_type"/>
</dbReference>
<feature type="domain" description="C2H2-type" evidence="10">
    <location>
        <begin position="86"/>
        <end position="113"/>
    </location>
</feature>
<evidence type="ECO:0000256" key="1">
    <source>
        <dbReference type="ARBA" id="ARBA00004123"/>
    </source>
</evidence>
<proteinExistence type="predicted"/>
<dbReference type="PANTHER" id="PTHR24399:SF23">
    <property type="entry name" value="C2H2-TYPE DOMAIN-CONTAINING PROTEIN"/>
    <property type="match status" value="1"/>
</dbReference>
<evidence type="ECO:0000313" key="11">
    <source>
        <dbReference type="Proteomes" id="UP000515154"/>
    </source>
</evidence>
<dbReference type="GO" id="GO:0005654">
    <property type="term" value="C:nucleoplasm"/>
    <property type="evidence" value="ECO:0007669"/>
    <property type="project" value="TreeGrafter"/>
</dbReference>
<comment type="subcellular location">
    <subcellularLocation>
        <location evidence="1">Nucleus</location>
    </subcellularLocation>
</comment>
<name>A0A7E6F2R6_9MOLL</name>
<accession>A0A7E6F2R6</accession>
<keyword evidence="6" id="KW-0805">Transcription regulation</keyword>
<evidence type="ECO:0000256" key="7">
    <source>
        <dbReference type="ARBA" id="ARBA00023163"/>
    </source>
</evidence>
<feature type="domain" description="C2H2-type" evidence="10">
    <location>
        <begin position="114"/>
        <end position="141"/>
    </location>
</feature>
<dbReference type="KEGG" id="osn:118765008"/>
<dbReference type="GO" id="GO:0001817">
    <property type="term" value="P:regulation of cytokine production"/>
    <property type="evidence" value="ECO:0007669"/>
    <property type="project" value="TreeGrafter"/>
</dbReference>
<protein>
    <submittedName>
        <fullName evidence="12">Zinc finger protein 2 homolog</fullName>
    </submittedName>
</protein>
<keyword evidence="3" id="KW-0677">Repeat</keyword>
<gene>
    <name evidence="12" type="primary">LOC118765008</name>
</gene>
<dbReference type="AlphaFoldDB" id="A0A7E6F2R6"/>
<dbReference type="RefSeq" id="XP_036362141.1">
    <property type="nucleotide sequence ID" value="XM_036506248.1"/>
</dbReference>
<dbReference type="PROSITE" id="PS50157">
    <property type="entry name" value="ZINC_FINGER_C2H2_2"/>
    <property type="match status" value="3"/>
</dbReference>
<dbReference type="PANTHER" id="PTHR24399">
    <property type="entry name" value="ZINC FINGER AND BTB DOMAIN-CONTAINING"/>
    <property type="match status" value="1"/>
</dbReference>
<evidence type="ECO:0000259" key="10">
    <source>
        <dbReference type="PROSITE" id="PS50157"/>
    </source>
</evidence>
<keyword evidence="2" id="KW-0479">Metal-binding</keyword>
<organism evidence="11 12">
    <name type="scientific">Octopus sinensis</name>
    <name type="common">East Asian common octopus</name>
    <dbReference type="NCBI Taxonomy" id="2607531"/>
    <lineage>
        <taxon>Eukaryota</taxon>
        <taxon>Metazoa</taxon>
        <taxon>Spiralia</taxon>
        <taxon>Lophotrochozoa</taxon>
        <taxon>Mollusca</taxon>
        <taxon>Cephalopoda</taxon>
        <taxon>Coleoidea</taxon>
        <taxon>Octopodiformes</taxon>
        <taxon>Octopoda</taxon>
        <taxon>Incirrata</taxon>
        <taxon>Octopodidae</taxon>
        <taxon>Octopus</taxon>
    </lineage>
</organism>
<evidence type="ECO:0000256" key="4">
    <source>
        <dbReference type="ARBA" id="ARBA00022771"/>
    </source>
</evidence>
<evidence type="ECO:0000313" key="12">
    <source>
        <dbReference type="RefSeq" id="XP_036362141.1"/>
    </source>
</evidence>